<dbReference type="Pfam" id="PF11195">
    <property type="entry name" value="Tad2-like"/>
    <property type="match status" value="1"/>
</dbReference>
<accession>A0A077QD35</accession>
<proteinExistence type="predicted"/>
<feature type="domain" description="DUF7823" evidence="2">
    <location>
        <begin position="145"/>
        <end position="260"/>
    </location>
</feature>
<dbReference type="Proteomes" id="UP000028480">
    <property type="component" value="Unassembled WGS sequence"/>
</dbReference>
<dbReference type="EMBL" id="CBTB010000211">
    <property type="protein sequence ID" value="CDH34042.1"/>
    <property type="molecule type" value="Genomic_DNA"/>
</dbReference>
<dbReference type="AlphaFoldDB" id="A0A077QD35"/>
<evidence type="ECO:0000259" key="1">
    <source>
        <dbReference type="Pfam" id="PF11195"/>
    </source>
</evidence>
<gene>
    <name evidence="3" type="ORF">XBI1_2890003</name>
</gene>
<dbReference type="InterPro" id="IPR021361">
    <property type="entry name" value="Tad2-like_dom"/>
</dbReference>
<comment type="caution">
    <text evidence="3">The sequence shown here is derived from an EMBL/GenBank/DDBJ whole genome shotgun (WGS) entry which is preliminary data.</text>
</comment>
<dbReference type="Pfam" id="PF25136">
    <property type="entry name" value="DUF7823"/>
    <property type="match status" value="1"/>
</dbReference>
<evidence type="ECO:0000259" key="2">
    <source>
        <dbReference type="Pfam" id="PF25136"/>
    </source>
</evidence>
<feature type="domain" description="Thoeris anti-defense 2-like" evidence="1">
    <location>
        <begin position="34"/>
        <end position="102"/>
    </location>
</feature>
<name>A0A077QD35_XENBV</name>
<evidence type="ECO:0000313" key="4">
    <source>
        <dbReference type="Proteomes" id="UP000028480"/>
    </source>
</evidence>
<evidence type="ECO:0000313" key="3">
    <source>
        <dbReference type="EMBL" id="CDH34042.1"/>
    </source>
</evidence>
<dbReference type="HOGENOM" id="CLU_093188_0_0_6"/>
<sequence>MSDVNKPEKTSANQNCFINPDQYKNHDAVAPVGSYPWAIIQLYLGNLMYRNNWDYPNEYIGLVPESGEGEGDNLPYVIKKRIHNNFEQWQPAQEDMMACDWVKMDFMLSFDLFIGTANATLQGSEGHVAWGYVKDGYKWDEQEWSKSFGDLKVIQNKTGIVETTSFYWHVNRDHSDGVILWLAYSDTSQESFHNLINFFQTKELHITVDGVTYNLGKSLDITTKPEYGHVIDNVYKNNDAKKLGATLKHTGVTKRLYVNWI</sequence>
<dbReference type="InterPro" id="IPR056725">
    <property type="entry name" value="DUF7823"/>
</dbReference>
<protein>
    <submittedName>
        <fullName evidence="3">Uncharacterized protein</fullName>
    </submittedName>
</protein>
<organism evidence="3 4">
    <name type="scientific">Xenorhabdus bovienii str. Intermedium</name>
    <dbReference type="NCBI Taxonomy" id="1379677"/>
    <lineage>
        <taxon>Bacteria</taxon>
        <taxon>Pseudomonadati</taxon>
        <taxon>Pseudomonadota</taxon>
        <taxon>Gammaproteobacteria</taxon>
        <taxon>Enterobacterales</taxon>
        <taxon>Morganellaceae</taxon>
        <taxon>Xenorhabdus</taxon>
    </lineage>
</organism>
<dbReference type="RefSeq" id="WP_038190077.1">
    <property type="nucleotide sequence ID" value="NZ_CAWLWA010000200.1"/>
</dbReference>
<reference evidence="3" key="1">
    <citation type="submission" date="2013-07" db="EMBL/GenBank/DDBJ databases">
        <title>Sub-species coevolution in mutualistic symbiosis.</title>
        <authorList>
            <person name="Murfin K."/>
            <person name="Klassen J."/>
            <person name="Lee M."/>
            <person name="Forst S."/>
            <person name="Stock P."/>
            <person name="Goodrich-Blair H."/>
        </authorList>
    </citation>
    <scope>NUCLEOTIDE SEQUENCE [LARGE SCALE GENOMIC DNA]</scope>
    <source>
        <strain evidence="3">Intermedium</strain>
    </source>
</reference>